<protein>
    <submittedName>
        <fullName evidence="1">Uncharacterized protein</fullName>
    </submittedName>
</protein>
<dbReference type="EMBL" id="LAZR01024664">
    <property type="protein sequence ID" value="KKL74405.1"/>
    <property type="molecule type" value="Genomic_DNA"/>
</dbReference>
<feature type="non-terminal residue" evidence="1">
    <location>
        <position position="700"/>
    </location>
</feature>
<sequence>LTTAKSTTPMRELGEEPMDVTPEMIGAEEVAIRQLAAEVGPAIATGASMIGDPAAIGEEIVVNSANFDPDHDSYNETFRVLMDGENSVILIEKDAYINYDSSTDEYVFANPFGDDGVPWNRTQDRISTAQLTYLMTEFDTNIYPTVTGIFGELGLRGDPEDAHKVWVLIHNIRDEAYYDGAAESYVAGYFGASENSLANKNMFHIDSYDWQNRIGPDGARPYLYEGVFAHEFEHMVHFDQDPDEPSWVDEGLADLAAFLCGYGQQSGHIAYYFLRHWFTSLTFWGGGLQDYGASYLFQLYLYEHYGGVEFISALVQEQTDGIAGIEATLAAFGYSDTFDEIFDAWTIANYVDESTKAGGKYGYNTLEIGGDDTWGYTIEYFIQDEDAYWNSYYPWLHVFPISNTPFMDEGWPLYIWGDPAPYTAQYYRFNSKKAAEVWVDGQDVAGISAYSGTLEWYSASNPWAYNSFHRQLIIPAGGANLTFMTNFDIEGDWDYGYVEVHDLTTDEWYTLEDLNGYTVSTDPNGPQDNPNCDPDREPAAYLAAGRWHAFTGSSGGWHEAEMSLNEFANDTIELYFRLWQDGAFTLINMFVDDISIPELGIFDNVEAGEGGWTADGWYVSNGLWDNGWEVIVFDVKGVTGDRYPDLSNSMTLYGVWTMDVDFATQSGTVSVPATPHNSGRYSVAVVANHADHIIGSWYYF</sequence>
<gene>
    <name evidence="1" type="ORF">LCGC14_2065220</name>
</gene>
<accession>A0A0F9GYH9</accession>
<dbReference type="Pfam" id="PF20773">
    <property type="entry name" value="InhA-like_MAM"/>
    <property type="match status" value="1"/>
</dbReference>
<proteinExistence type="predicted"/>
<feature type="non-terminal residue" evidence="1">
    <location>
        <position position="1"/>
    </location>
</feature>
<comment type="caution">
    <text evidence="1">The sequence shown here is derived from an EMBL/GenBank/DDBJ whole genome shotgun (WGS) entry which is preliminary data.</text>
</comment>
<reference evidence="1" key="1">
    <citation type="journal article" date="2015" name="Nature">
        <title>Complex archaea that bridge the gap between prokaryotes and eukaryotes.</title>
        <authorList>
            <person name="Spang A."/>
            <person name="Saw J.H."/>
            <person name="Jorgensen S.L."/>
            <person name="Zaremba-Niedzwiedzka K."/>
            <person name="Martijn J."/>
            <person name="Lind A.E."/>
            <person name="van Eijk R."/>
            <person name="Schleper C."/>
            <person name="Guy L."/>
            <person name="Ettema T.J."/>
        </authorList>
    </citation>
    <scope>NUCLEOTIDE SEQUENCE</scope>
</reference>
<dbReference type="AlphaFoldDB" id="A0A0F9GYH9"/>
<organism evidence="1">
    <name type="scientific">marine sediment metagenome</name>
    <dbReference type="NCBI Taxonomy" id="412755"/>
    <lineage>
        <taxon>unclassified sequences</taxon>
        <taxon>metagenomes</taxon>
        <taxon>ecological metagenomes</taxon>
    </lineage>
</organism>
<evidence type="ECO:0000313" key="1">
    <source>
        <dbReference type="EMBL" id="KKL74405.1"/>
    </source>
</evidence>
<name>A0A0F9GYH9_9ZZZZ</name>